<proteinExistence type="predicted"/>
<dbReference type="InterPro" id="IPR010982">
    <property type="entry name" value="Lambda_DNA-bd_dom_sf"/>
</dbReference>
<sequence length="329" mass="34329">MSNRVLMADVAELAGVSLQTVSRVVNGSAAVSDATRQKVTHAIETLGYRPNLAARSLAAGQSSGLGVLLTGDVDYGMSSAFRAVEHAAREQGYYLCVATAAEPSRYGIALGQLVDQRVAGCVVLARSADVLSALAKHAPQLPICLVLAGQPATAHTAVVSVDQETGIRLLIDHLISQGATSLVHIAGDMSWDDAVIRATVFENHCREQGVLGRIVQGGGWSAHAGYHAANAIIAAGTPDAIVACNDNIAFGVLRALHEHDIAVPDQVLVTGFDNSPMCEWSYPSLTTVTQDFTALGTAALTALTGILEGNQPSRTILTPDLVTRESTSK</sequence>
<dbReference type="CDD" id="cd01574">
    <property type="entry name" value="PBP1_LacI"/>
    <property type="match status" value="1"/>
</dbReference>
<gene>
    <name evidence="5" type="ORF">CMUST_02320</name>
</gene>
<name>A0A0G3GZ38_9CORY</name>
<dbReference type="SUPFAM" id="SSF47413">
    <property type="entry name" value="lambda repressor-like DNA-binding domains"/>
    <property type="match status" value="1"/>
</dbReference>
<dbReference type="EMBL" id="CP011542">
    <property type="protein sequence ID" value="AKK04808.1"/>
    <property type="molecule type" value="Genomic_DNA"/>
</dbReference>
<reference evidence="6" key="2">
    <citation type="submission" date="2015-05" db="EMBL/GenBank/DDBJ databases">
        <title>Complete genome sequence of Corynebacterium mustelae DSM 45274, isolated from various tissues of a male ferret with lethal sepsis.</title>
        <authorList>
            <person name="Ruckert C."/>
            <person name="Albersmeier A."/>
            <person name="Winkler A."/>
            <person name="Tauch A."/>
        </authorList>
    </citation>
    <scope>NUCLEOTIDE SEQUENCE [LARGE SCALE GENOMIC DNA]</scope>
    <source>
        <strain evidence="6">DSM 45274</strain>
    </source>
</reference>
<evidence type="ECO:0000259" key="4">
    <source>
        <dbReference type="PROSITE" id="PS50932"/>
    </source>
</evidence>
<keyword evidence="3" id="KW-0804">Transcription</keyword>
<dbReference type="Pfam" id="PF13377">
    <property type="entry name" value="Peripla_BP_3"/>
    <property type="match status" value="1"/>
</dbReference>
<dbReference type="KEGG" id="cmv:CMUST_02320"/>
<dbReference type="PATRIC" id="fig|571915.4.peg.493"/>
<keyword evidence="1" id="KW-0805">Transcription regulation</keyword>
<dbReference type="Gene3D" id="3.40.50.2300">
    <property type="match status" value="2"/>
</dbReference>
<dbReference type="OrthoDB" id="9816215at2"/>
<dbReference type="Proteomes" id="UP000035199">
    <property type="component" value="Chromosome"/>
</dbReference>
<dbReference type="PANTHER" id="PTHR30146:SF109">
    <property type="entry name" value="HTH-TYPE TRANSCRIPTIONAL REGULATOR GALS"/>
    <property type="match status" value="1"/>
</dbReference>
<dbReference type="Gene3D" id="1.10.260.40">
    <property type="entry name" value="lambda repressor-like DNA-binding domains"/>
    <property type="match status" value="1"/>
</dbReference>
<dbReference type="Pfam" id="PF00356">
    <property type="entry name" value="LacI"/>
    <property type="match status" value="1"/>
</dbReference>
<dbReference type="InterPro" id="IPR046335">
    <property type="entry name" value="LacI/GalR-like_sensor"/>
</dbReference>
<dbReference type="PROSITE" id="PS50932">
    <property type="entry name" value="HTH_LACI_2"/>
    <property type="match status" value="1"/>
</dbReference>
<dbReference type="InterPro" id="IPR000843">
    <property type="entry name" value="HTH_LacI"/>
</dbReference>
<dbReference type="GO" id="GO:0000976">
    <property type="term" value="F:transcription cis-regulatory region binding"/>
    <property type="evidence" value="ECO:0007669"/>
    <property type="project" value="TreeGrafter"/>
</dbReference>
<reference evidence="5 6" key="1">
    <citation type="journal article" date="2015" name="Genome Announc.">
        <title>Complete Genome Sequence of the Type Strain Corynebacterium mustelae DSM 45274, Isolated from Various Tissues of a Male Ferret with Lethal Sepsis.</title>
        <authorList>
            <person name="Ruckert C."/>
            <person name="Eimer J."/>
            <person name="Winkler A."/>
            <person name="Tauch A."/>
        </authorList>
    </citation>
    <scope>NUCLEOTIDE SEQUENCE [LARGE SCALE GENOMIC DNA]</scope>
    <source>
        <strain evidence="5 6">DSM 45274</strain>
    </source>
</reference>
<evidence type="ECO:0000313" key="5">
    <source>
        <dbReference type="EMBL" id="AKK04808.1"/>
    </source>
</evidence>
<dbReference type="InterPro" id="IPR028082">
    <property type="entry name" value="Peripla_BP_I"/>
</dbReference>
<protein>
    <submittedName>
        <fullName evidence="5">Transcriptional regulator, LacI family</fullName>
    </submittedName>
</protein>
<dbReference type="PROSITE" id="PS00356">
    <property type="entry name" value="HTH_LACI_1"/>
    <property type="match status" value="1"/>
</dbReference>
<keyword evidence="2" id="KW-0238">DNA-binding</keyword>
<dbReference type="SUPFAM" id="SSF53822">
    <property type="entry name" value="Periplasmic binding protein-like I"/>
    <property type="match status" value="1"/>
</dbReference>
<dbReference type="SMART" id="SM00354">
    <property type="entry name" value="HTH_LACI"/>
    <property type="match status" value="1"/>
</dbReference>
<dbReference type="RefSeq" id="WP_047261159.1">
    <property type="nucleotide sequence ID" value="NZ_CP011542.1"/>
</dbReference>
<evidence type="ECO:0000256" key="1">
    <source>
        <dbReference type="ARBA" id="ARBA00023015"/>
    </source>
</evidence>
<evidence type="ECO:0000313" key="6">
    <source>
        <dbReference type="Proteomes" id="UP000035199"/>
    </source>
</evidence>
<evidence type="ECO:0000256" key="3">
    <source>
        <dbReference type="ARBA" id="ARBA00023163"/>
    </source>
</evidence>
<dbReference type="STRING" id="571915.CMUST_02320"/>
<organism evidence="5 6">
    <name type="scientific">Corynebacterium mustelae</name>
    <dbReference type="NCBI Taxonomy" id="571915"/>
    <lineage>
        <taxon>Bacteria</taxon>
        <taxon>Bacillati</taxon>
        <taxon>Actinomycetota</taxon>
        <taxon>Actinomycetes</taxon>
        <taxon>Mycobacteriales</taxon>
        <taxon>Corynebacteriaceae</taxon>
        <taxon>Corynebacterium</taxon>
    </lineage>
</organism>
<evidence type="ECO:0000256" key="2">
    <source>
        <dbReference type="ARBA" id="ARBA00023125"/>
    </source>
</evidence>
<dbReference type="CDD" id="cd01392">
    <property type="entry name" value="HTH_LacI"/>
    <property type="match status" value="1"/>
</dbReference>
<feature type="domain" description="HTH lacI-type" evidence="4">
    <location>
        <begin position="5"/>
        <end position="59"/>
    </location>
</feature>
<dbReference type="GO" id="GO:0003700">
    <property type="term" value="F:DNA-binding transcription factor activity"/>
    <property type="evidence" value="ECO:0007669"/>
    <property type="project" value="TreeGrafter"/>
</dbReference>
<dbReference type="AlphaFoldDB" id="A0A0G3GZ38"/>
<accession>A0A0G3GZ38</accession>
<keyword evidence="6" id="KW-1185">Reference proteome</keyword>
<dbReference type="PANTHER" id="PTHR30146">
    <property type="entry name" value="LACI-RELATED TRANSCRIPTIONAL REPRESSOR"/>
    <property type="match status" value="1"/>
</dbReference>